<comment type="caution">
    <text evidence="7">The sequence shown here is derived from an EMBL/GenBank/DDBJ whole genome shotgun (WGS) entry which is preliminary data.</text>
</comment>
<organism evidence="7 8">
    <name type="scientific">Suillus subaureus</name>
    <dbReference type="NCBI Taxonomy" id="48587"/>
    <lineage>
        <taxon>Eukaryota</taxon>
        <taxon>Fungi</taxon>
        <taxon>Dikarya</taxon>
        <taxon>Basidiomycota</taxon>
        <taxon>Agaricomycotina</taxon>
        <taxon>Agaricomycetes</taxon>
        <taxon>Agaricomycetidae</taxon>
        <taxon>Boletales</taxon>
        <taxon>Suillineae</taxon>
        <taxon>Suillaceae</taxon>
        <taxon>Suillus</taxon>
    </lineage>
</organism>
<dbReference type="InterPro" id="IPR000719">
    <property type="entry name" value="Prot_kinase_dom"/>
</dbReference>
<dbReference type="GO" id="GO:0004674">
    <property type="term" value="F:protein serine/threonine kinase activity"/>
    <property type="evidence" value="ECO:0007669"/>
    <property type="project" value="TreeGrafter"/>
</dbReference>
<dbReference type="OrthoDB" id="346907at2759"/>
<sequence>MLAPVKHVKTLAHRVSLYLRRPSSLSTSDVAQSSSDERPSLSQTSLVYTSENGQSGRYPSSEEDDSQAYTSRIATRQANFPIASGGLGDVYKCILIRDASREEVAVKSPRFPSLTDAEVAKINRNLDREIKVWARLNHRYVLCLHGTVTGFGPFRALVSPWMPNGTLSSYLTNENLTTMGRLHILKHITEGLKYLHDNNVIHGDLTSNNVLVAADGSPRLADFGVSNIMVESNPAFSYQTGAVRWVAPELIVLQEGQTVQCATKSSDVYALGCIMLQVLYGKLPYWWIKTALQVMASKFNYQEPINNTMQIQAHHLDFMRRCWSIESENRPSVEEVLDFLQKAISIGALS</sequence>
<dbReference type="PROSITE" id="PS50011">
    <property type="entry name" value="PROTEIN_KINASE_DOM"/>
    <property type="match status" value="1"/>
</dbReference>
<keyword evidence="2" id="KW-0547">Nucleotide-binding</keyword>
<feature type="region of interest" description="Disordered" evidence="5">
    <location>
        <begin position="26"/>
        <end position="66"/>
    </location>
</feature>
<dbReference type="PANTHER" id="PTHR44329">
    <property type="entry name" value="SERINE/THREONINE-PROTEIN KINASE TNNI3K-RELATED"/>
    <property type="match status" value="1"/>
</dbReference>
<evidence type="ECO:0000256" key="5">
    <source>
        <dbReference type="SAM" id="MobiDB-lite"/>
    </source>
</evidence>
<keyword evidence="3 7" id="KW-0418">Kinase</keyword>
<dbReference type="Pfam" id="PF00069">
    <property type="entry name" value="Pkinase"/>
    <property type="match status" value="1"/>
</dbReference>
<feature type="compositionally biased region" description="Polar residues" evidence="5">
    <location>
        <begin position="26"/>
        <end position="58"/>
    </location>
</feature>
<evidence type="ECO:0000256" key="1">
    <source>
        <dbReference type="ARBA" id="ARBA00022679"/>
    </source>
</evidence>
<dbReference type="GeneID" id="64636316"/>
<keyword evidence="8" id="KW-1185">Reference proteome</keyword>
<protein>
    <submittedName>
        <fullName evidence="7">Kinase-like domain-containing protein</fullName>
    </submittedName>
</protein>
<dbReference type="SUPFAM" id="SSF56112">
    <property type="entry name" value="Protein kinase-like (PK-like)"/>
    <property type="match status" value="1"/>
</dbReference>
<name>A0A9P7DU80_9AGAM</name>
<dbReference type="GO" id="GO:0005524">
    <property type="term" value="F:ATP binding"/>
    <property type="evidence" value="ECO:0007669"/>
    <property type="project" value="UniProtKB-KW"/>
</dbReference>
<evidence type="ECO:0000256" key="4">
    <source>
        <dbReference type="ARBA" id="ARBA00022840"/>
    </source>
</evidence>
<evidence type="ECO:0000256" key="2">
    <source>
        <dbReference type="ARBA" id="ARBA00022741"/>
    </source>
</evidence>
<dbReference type="Gene3D" id="1.10.510.10">
    <property type="entry name" value="Transferase(Phosphotransferase) domain 1"/>
    <property type="match status" value="1"/>
</dbReference>
<keyword evidence="1" id="KW-0808">Transferase</keyword>
<dbReference type="InterPro" id="IPR051681">
    <property type="entry name" value="Ser/Thr_Kinases-Pseudokinases"/>
</dbReference>
<dbReference type="EMBL" id="JABBWG010000069">
    <property type="protein sequence ID" value="KAG1803249.1"/>
    <property type="molecule type" value="Genomic_DNA"/>
</dbReference>
<dbReference type="PANTHER" id="PTHR44329:SF288">
    <property type="entry name" value="MITOGEN-ACTIVATED PROTEIN KINASE KINASE KINASE 20"/>
    <property type="match status" value="1"/>
</dbReference>
<evidence type="ECO:0000313" key="7">
    <source>
        <dbReference type="EMBL" id="KAG1803249.1"/>
    </source>
</evidence>
<dbReference type="PROSITE" id="PS00109">
    <property type="entry name" value="PROTEIN_KINASE_TYR"/>
    <property type="match status" value="1"/>
</dbReference>
<dbReference type="Proteomes" id="UP000807769">
    <property type="component" value="Unassembled WGS sequence"/>
</dbReference>
<evidence type="ECO:0000259" key="6">
    <source>
        <dbReference type="PROSITE" id="PS50011"/>
    </source>
</evidence>
<dbReference type="RefSeq" id="XP_041186510.1">
    <property type="nucleotide sequence ID" value="XM_041342300.1"/>
</dbReference>
<gene>
    <name evidence="7" type="ORF">BJ212DRAFT_1581215</name>
</gene>
<dbReference type="AlphaFoldDB" id="A0A9P7DU80"/>
<accession>A0A9P7DU80</accession>
<dbReference type="InterPro" id="IPR011009">
    <property type="entry name" value="Kinase-like_dom_sf"/>
</dbReference>
<feature type="domain" description="Protein kinase" evidence="6">
    <location>
        <begin position="76"/>
        <end position="344"/>
    </location>
</feature>
<evidence type="ECO:0000256" key="3">
    <source>
        <dbReference type="ARBA" id="ARBA00022777"/>
    </source>
</evidence>
<reference evidence="7" key="1">
    <citation type="journal article" date="2020" name="New Phytol.">
        <title>Comparative genomics reveals dynamic genome evolution in host specialist ectomycorrhizal fungi.</title>
        <authorList>
            <person name="Lofgren L.A."/>
            <person name="Nguyen N.H."/>
            <person name="Vilgalys R."/>
            <person name="Ruytinx J."/>
            <person name="Liao H.L."/>
            <person name="Branco S."/>
            <person name="Kuo A."/>
            <person name="LaButti K."/>
            <person name="Lipzen A."/>
            <person name="Andreopoulos W."/>
            <person name="Pangilinan J."/>
            <person name="Riley R."/>
            <person name="Hundley H."/>
            <person name="Na H."/>
            <person name="Barry K."/>
            <person name="Grigoriev I.V."/>
            <person name="Stajich J.E."/>
            <person name="Kennedy P.G."/>
        </authorList>
    </citation>
    <scope>NUCLEOTIDE SEQUENCE</scope>
    <source>
        <strain evidence="7">MN1</strain>
    </source>
</reference>
<keyword evidence="4" id="KW-0067">ATP-binding</keyword>
<dbReference type="InterPro" id="IPR008266">
    <property type="entry name" value="Tyr_kinase_AS"/>
</dbReference>
<evidence type="ECO:0000313" key="8">
    <source>
        <dbReference type="Proteomes" id="UP000807769"/>
    </source>
</evidence>
<proteinExistence type="predicted"/>